<accession>A0A328PML3</accession>
<comment type="caution">
    <text evidence="1">The sequence shown here is derived from an EMBL/GenBank/DDBJ whole genome shotgun (WGS) entry which is preliminary data.</text>
</comment>
<dbReference type="Proteomes" id="UP000249762">
    <property type="component" value="Unassembled WGS sequence"/>
</dbReference>
<protein>
    <submittedName>
        <fullName evidence="1">Uncharacterized protein</fullName>
    </submittedName>
</protein>
<dbReference type="AlphaFoldDB" id="A0A328PML3"/>
<evidence type="ECO:0000313" key="2">
    <source>
        <dbReference type="Proteomes" id="UP000249762"/>
    </source>
</evidence>
<name>A0A328PML3_9MOLU</name>
<gene>
    <name evidence="1" type="ORF">DNK47_02180</name>
</gene>
<organism evidence="1 2">
    <name type="scientific">Mycoplasma wenyonii</name>
    <dbReference type="NCBI Taxonomy" id="65123"/>
    <lineage>
        <taxon>Bacteria</taxon>
        <taxon>Bacillati</taxon>
        <taxon>Mycoplasmatota</taxon>
        <taxon>Mollicutes</taxon>
        <taxon>Mycoplasmataceae</taxon>
        <taxon>Mycoplasma</taxon>
    </lineage>
</organism>
<keyword evidence="2" id="KW-1185">Reference proteome</keyword>
<proteinExistence type="predicted"/>
<reference evidence="2" key="1">
    <citation type="submission" date="2018-06" db="EMBL/GenBank/DDBJ databases">
        <authorList>
            <person name="Martinez Ocampo F."/>
            <person name="Quiroz Castaneda R.E."/>
            <person name="Rojas Lopez X."/>
        </authorList>
    </citation>
    <scope>NUCLEOTIDE SEQUENCE [LARGE SCALE GENOMIC DNA]</scope>
    <source>
        <strain evidence="2">INIFAP02</strain>
    </source>
</reference>
<evidence type="ECO:0000313" key="1">
    <source>
        <dbReference type="EMBL" id="RAO94965.1"/>
    </source>
</evidence>
<sequence>MFVAVAALGGGCVGVPLYLFLQTGKPSGAVSRPSLSSNVSVTKVTQSDTNMEQKSIARGECTVIDLPQEIQSFLGDKYTGQGDYVATSCTNTNVRNDYTPLPANWIGWFPRFMFSASSSTTKDSKLEITTETKVEDGDSGSYTEISFIGSGLMRTFKAKLETIPSQNLDKEVSTASVWGQGYGNKLVYLFMPKTVVSEDQN</sequence>
<dbReference type="EMBL" id="QKVO01000008">
    <property type="protein sequence ID" value="RAO94965.1"/>
    <property type="molecule type" value="Genomic_DNA"/>
</dbReference>